<dbReference type="GO" id="GO:0005829">
    <property type="term" value="C:cytosol"/>
    <property type="evidence" value="ECO:0007669"/>
    <property type="project" value="TreeGrafter"/>
</dbReference>
<dbReference type="EMBL" id="VTPC01073152">
    <property type="protein sequence ID" value="KAF2888863.1"/>
    <property type="molecule type" value="Genomic_DNA"/>
</dbReference>
<proteinExistence type="predicted"/>
<dbReference type="InterPro" id="IPR031751">
    <property type="entry name" value="DUF4735"/>
</dbReference>
<keyword evidence="2" id="KW-1185">Reference proteome</keyword>
<reference evidence="1" key="1">
    <citation type="submission" date="2019-08" db="EMBL/GenBank/DDBJ databases">
        <title>The genome of the North American firefly Photinus pyralis.</title>
        <authorList>
            <consortium name="Photinus pyralis genome working group"/>
            <person name="Fallon T.R."/>
            <person name="Sander Lower S.E."/>
            <person name="Weng J.-K."/>
        </authorList>
    </citation>
    <scope>NUCLEOTIDE SEQUENCE</scope>
    <source>
        <strain evidence="1">TRF0915ILg1</strain>
        <tissue evidence="1">Whole body</tissue>
    </source>
</reference>
<name>A0A8K0CK35_IGNLU</name>
<evidence type="ECO:0000313" key="2">
    <source>
        <dbReference type="Proteomes" id="UP000801492"/>
    </source>
</evidence>
<organism evidence="1 2">
    <name type="scientific">Ignelater luminosus</name>
    <name type="common">Cucubano</name>
    <name type="synonym">Pyrophorus luminosus</name>
    <dbReference type="NCBI Taxonomy" id="2038154"/>
    <lineage>
        <taxon>Eukaryota</taxon>
        <taxon>Metazoa</taxon>
        <taxon>Ecdysozoa</taxon>
        <taxon>Arthropoda</taxon>
        <taxon>Hexapoda</taxon>
        <taxon>Insecta</taxon>
        <taxon>Pterygota</taxon>
        <taxon>Neoptera</taxon>
        <taxon>Endopterygota</taxon>
        <taxon>Coleoptera</taxon>
        <taxon>Polyphaga</taxon>
        <taxon>Elateriformia</taxon>
        <taxon>Elateroidea</taxon>
        <taxon>Elateridae</taxon>
        <taxon>Agrypninae</taxon>
        <taxon>Pyrophorini</taxon>
        <taxon>Ignelater</taxon>
    </lineage>
</organism>
<accession>A0A8K0CK35</accession>
<gene>
    <name evidence="1" type="ORF">ILUMI_17310</name>
</gene>
<evidence type="ECO:0000313" key="1">
    <source>
        <dbReference type="EMBL" id="KAF2888863.1"/>
    </source>
</evidence>
<dbReference type="GO" id="GO:0016020">
    <property type="term" value="C:membrane"/>
    <property type="evidence" value="ECO:0007669"/>
    <property type="project" value="TreeGrafter"/>
</dbReference>
<dbReference type="PANTHER" id="PTHR33539:SF1">
    <property type="entry name" value="UPF0764 PROTEIN C16ORF89"/>
    <property type="match status" value="1"/>
</dbReference>
<sequence>MVAKFYVTFICINGFGFISADWREDFHHLQKAIKALNKTFDFILSDYKSMNVDGIFGVNIAHAHLIKAIERAFDSDIGLNLEILKQKAEKIDHLQRPNLKNFPYKYYVFNNYVIPPEVSEHDIYFSWGQLNLNPKVFTGPYNVSDLLDYARYVLKSTFDEETSDNCFVEVATASNDRKPHKCSVSKTCYDYMIKMPERYDSHFPGYGVTHM</sequence>
<dbReference type="Proteomes" id="UP000801492">
    <property type="component" value="Unassembled WGS sequence"/>
</dbReference>
<dbReference type="PANTHER" id="PTHR33539">
    <property type="entry name" value="UPF0764 PROTEIN C16ORF89"/>
    <property type="match status" value="1"/>
</dbReference>
<protein>
    <submittedName>
        <fullName evidence="1">Uncharacterized protein</fullName>
    </submittedName>
</protein>
<dbReference type="AlphaFoldDB" id="A0A8K0CK35"/>
<dbReference type="OrthoDB" id="5949187at2759"/>
<comment type="caution">
    <text evidence="1">The sequence shown here is derived from an EMBL/GenBank/DDBJ whole genome shotgun (WGS) entry which is preliminary data.</text>
</comment>